<organism evidence="7 8">
    <name type="scientific">Rhizophagus clarus</name>
    <dbReference type="NCBI Taxonomy" id="94130"/>
    <lineage>
        <taxon>Eukaryota</taxon>
        <taxon>Fungi</taxon>
        <taxon>Fungi incertae sedis</taxon>
        <taxon>Mucoromycota</taxon>
        <taxon>Glomeromycotina</taxon>
        <taxon>Glomeromycetes</taxon>
        <taxon>Glomerales</taxon>
        <taxon>Glomeraceae</taxon>
        <taxon>Rhizophagus</taxon>
    </lineage>
</organism>
<evidence type="ECO:0000256" key="1">
    <source>
        <dbReference type="ARBA" id="ARBA00004123"/>
    </source>
</evidence>
<dbReference type="EMBL" id="BLAL01000046">
    <property type="protein sequence ID" value="GES79945.1"/>
    <property type="molecule type" value="Genomic_DNA"/>
</dbReference>
<feature type="domain" description="HAT C-terminal dimerisation" evidence="6">
    <location>
        <begin position="236"/>
        <end position="295"/>
    </location>
</feature>
<keyword evidence="2" id="KW-0479">Metal-binding</keyword>
<sequence length="299" mass="34886">MFQSNSLDFTSFTHTLQLVVGKGLLPVELLIARTKRLINFFTSLKQIERLLNVQKNNIPDSNLQENDETKKENENLREIFYKAITDVETRWSSTFNAWYHLIQLKQFINVCHYSTMNASKEKETKLDAKNLTADEWECIQEMIDVSSPFAEITERLEKSEVKINLYNVLERYHEIINNDTLVASLLDPRWKNFSFAPESHDLAILTLKELYEREKNNIQIQKDSHATEPKVKKRKSQSQCDDPLEWWYVNQRQFPILAQLARKYIAVQATPAASEHVLSDTGLIMTAKSASMKDDLKKR</sequence>
<comment type="subcellular location">
    <subcellularLocation>
        <location evidence="1">Nucleus</location>
    </subcellularLocation>
</comment>
<dbReference type="GO" id="GO:0005634">
    <property type="term" value="C:nucleus"/>
    <property type="evidence" value="ECO:0007669"/>
    <property type="project" value="UniProtKB-SubCell"/>
</dbReference>
<dbReference type="Pfam" id="PF05699">
    <property type="entry name" value="Dimer_Tnp_hAT"/>
    <property type="match status" value="1"/>
</dbReference>
<comment type="caution">
    <text evidence="7">The sequence shown here is derived from an EMBL/GenBank/DDBJ whole genome shotgun (WGS) entry which is preliminary data.</text>
</comment>
<dbReference type="PANTHER" id="PTHR46481:SF10">
    <property type="entry name" value="ZINC FINGER BED DOMAIN-CONTAINING PROTEIN 39"/>
    <property type="match status" value="1"/>
</dbReference>
<dbReference type="PANTHER" id="PTHR46481">
    <property type="entry name" value="ZINC FINGER BED DOMAIN-CONTAINING PROTEIN 4"/>
    <property type="match status" value="1"/>
</dbReference>
<reference evidence="7" key="1">
    <citation type="submission" date="2019-10" db="EMBL/GenBank/DDBJ databases">
        <title>Conservation and host-specific expression of non-tandemly repeated heterogenous ribosome RNA gene in arbuscular mycorrhizal fungi.</title>
        <authorList>
            <person name="Maeda T."/>
            <person name="Kobayashi Y."/>
            <person name="Nakagawa T."/>
            <person name="Ezawa T."/>
            <person name="Yamaguchi K."/>
            <person name="Bino T."/>
            <person name="Nishimoto Y."/>
            <person name="Shigenobu S."/>
            <person name="Kawaguchi M."/>
        </authorList>
    </citation>
    <scope>NUCLEOTIDE SEQUENCE</scope>
    <source>
        <strain evidence="7">HR1</strain>
    </source>
</reference>
<dbReference type="OrthoDB" id="1607513at2759"/>
<evidence type="ECO:0000259" key="6">
    <source>
        <dbReference type="Pfam" id="PF05699"/>
    </source>
</evidence>
<dbReference type="SUPFAM" id="SSF53098">
    <property type="entry name" value="Ribonuclease H-like"/>
    <property type="match status" value="1"/>
</dbReference>
<dbReference type="GO" id="GO:0008270">
    <property type="term" value="F:zinc ion binding"/>
    <property type="evidence" value="ECO:0007669"/>
    <property type="project" value="UniProtKB-KW"/>
</dbReference>
<dbReference type="GO" id="GO:0046983">
    <property type="term" value="F:protein dimerization activity"/>
    <property type="evidence" value="ECO:0007669"/>
    <property type="project" value="InterPro"/>
</dbReference>
<dbReference type="Proteomes" id="UP000615446">
    <property type="component" value="Unassembled WGS sequence"/>
</dbReference>
<protein>
    <submittedName>
        <fullName evidence="7">Zinc finger BED domain-containing protein 1-like</fullName>
    </submittedName>
</protein>
<dbReference type="InterPro" id="IPR008906">
    <property type="entry name" value="HATC_C_dom"/>
</dbReference>
<evidence type="ECO:0000256" key="2">
    <source>
        <dbReference type="ARBA" id="ARBA00022723"/>
    </source>
</evidence>
<evidence type="ECO:0000256" key="5">
    <source>
        <dbReference type="ARBA" id="ARBA00023242"/>
    </source>
</evidence>
<keyword evidence="5" id="KW-0539">Nucleus</keyword>
<name>A0A8H3L4R3_9GLOM</name>
<evidence type="ECO:0000313" key="7">
    <source>
        <dbReference type="EMBL" id="GES79945.1"/>
    </source>
</evidence>
<evidence type="ECO:0000256" key="4">
    <source>
        <dbReference type="ARBA" id="ARBA00022833"/>
    </source>
</evidence>
<keyword evidence="3" id="KW-0863">Zinc-finger</keyword>
<proteinExistence type="predicted"/>
<keyword evidence="4" id="KW-0862">Zinc</keyword>
<dbReference type="InterPro" id="IPR012337">
    <property type="entry name" value="RNaseH-like_sf"/>
</dbReference>
<accession>A0A8H3L4R3</accession>
<gene>
    <name evidence="7" type="ORF">RCL2_000724400</name>
</gene>
<evidence type="ECO:0000256" key="3">
    <source>
        <dbReference type="ARBA" id="ARBA00022771"/>
    </source>
</evidence>
<dbReference type="AlphaFoldDB" id="A0A8H3L4R3"/>
<evidence type="ECO:0000313" key="8">
    <source>
        <dbReference type="Proteomes" id="UP000615446"/>
    </source>
</evidence>
<dbReference type="InterPro" id="IPR052035">
    <property type="entry name" value="ZnF_BED_domain_contain"/>
</dbReference>